<name>A0A0A1URW2_9HYPO</name>
<protein>
    <submittedName>
        <fullName evidence="1">Uncharacterized protein</fullName>
    </submittedName>
</protein>
<accession>A0A0A1URW2</accession>
<sequence length="66" mass="7965">MYLHLHSFALQPTTLKYHASAPLMEKAWDFFLNPLHIEWCKARISVKPRKLRYPSKATLWLYYKQS</sequence>
<dbReference type="Proteomes" id="UP000030151">
    <property type="component" value="Unassembled WGS sequence"/>
</dbReference>
<evidence type="ECO:0000313" key="1">
    <source>
        <dbReference type="EMBL" id="EXU98405.1"/>
    </source>
</evidence>
<gene>
    <name evidence="1" type="ORF">X797_008583</name>
</gene>
<evidence type="ECO:0000313" key="2">
    <source>
        <dbReference type="Proteomes" id="UP000030151"/>
    </source>
</evidence>
<dbReference type="HOGENOM" id="CLU_2831716_0_0_1"/>
<dbReference type="AlphaFoldDB" id="A0A0A1URW2"/>
<comment type="caution">
    <text evidence="1">The sequence shown here is derived from an EMBL/GenBank/DDBJ whole genome shotgun (WGS) entry which is preliminary data.</text>
</comment>
<reference evidence="1 2" key="1">
    <citation type="submission" date="2014-02" db="EMBL/GenBank/DDBJ databases">
        <title>The genome sequence of the entomopathogenic fungus Metarhizium robertsii ARSEF 2575.</title>
        <authorList>
            <person name="Giuliano Garisto Donzelli B."/>
            <person name="Roe B.A."/>
            <person name="Macmil S.L."/>
            <person name="Krasnoff S.B."/>
            <person name="Gibson D.M."/>
        </authorList>
    </citation>
    <scope>NUCLEOTIDE SEQUENCE [LARGE SCALE GENOMIC DNA]</scope>
    <source>
        <strain evidence="1 2">ARSEF 2575</strain>
    </source>
</reference>
<organism evidence="1 2">
    <name type="scientific">Metarhizium robertsii</name>
    <dbReference type="NCBI Taxonomy" id="568076"/>
    <lineage>
        <taxon>Eukaryota</taxon>
        <taxon>Fungi</taxon>
        <taxon>Dikarya</taxon>
        <taxon>Ascomycota</taxon>
        <taxon>Pezizomycotina</taxon>
        <taxon>Sordariomycetes</taxon>
        <taxon>Hypocreomycetidae</taxon>
        <taxon>Hypocreales</taxon>
        <taxon>Clavicipitaceae</taxon>
        <taxon>Metarhizium</taxon>
    </lineage>
</organism>
<dbReference type="EMBL" id="JELW01000027">
    <property type="protein sequence ID" value="EXU98405.1"/>
    <property type="molecule type" value="Genomic_DNA"/>
</dbReference>
<proteinExistence type="predicted"/>